<dbReference type="CDD" id="cd06849">
    <property type="entry name" value="lipoyl_domain"/>
    <property type="match status" value="1"/>
</dbReference>
<evidence type="ECO:0000313" key="11">
    <source>
        <dbReference type="Proteomes" id="UP001183388"/>
    </source>
</evidence>
<dbReference type="Gene3D" id="4.10.320.10">
    <property type="entry name" value="E3-binding domain"/>
    <property type="match status" value="1"/>
</dbReference>
<comment type="similarity">
    <text evidence="2 6">Belongs to the 2-oxoacid dehydrogenase family.</text>
</comment>
<dbReference type="Pfam" id="PF00198">
    <property type="entry name" value="2-oxoacid_dh"/>
    <property type="match status" value="1"/>
</dbReference>
<dbReference type="RefSeq" id="WP_311630051.1">
    <property type="nucleotide sequence ID" value="NZ_JAVREN010000009.1"/>
</dbReference>
<feature type="compositionally biased region" description="Low complexity" evidence="7">
    <location>
        <begin position="131"/>
        <end position="180"/>
    </location>
</feature>
<evidence type="ECO:0000256" key="6">
    <source>
        <dbReference type="RuleBase" id="RU003423"/>
    </source>
</evidence>
<dbReference type="InterPro" id="IPR011053">
    <property type="entry name" value="Single_hybrid_motif"/>
</dbReference>
<dbReference type="PROSITE" id="PS00189">
    <property type="entry name" value="LIPOYL"/>
    <property type="match status" value="1"/>
</dbReference>
<dbReference type="InterPro" id="IPR001078">
    <property type="entry name" value="2-oxoacid_DH_actylTfrase"/>
</dbReference>
<dbReference type="PROSITE" id="PS51826">
    <property type="entry name" value="PSBD"/>
    <property type="match status" value="1"/>
</dbReference>
<feature type="domain" description="Peripheral subunit-binding (PSBD)" evidence="9">
    <location>
        <begin position="310"/>
        <end position="347"/>
    </location>
</feature>
<sequence length="619" mass="61272">MTMTTQRYREFRMPDVGEGLTEAEILKWLVRPGDAVSDGQVVVEVETAKAAVELPIPYDGLVRELLFEEGATVDVGTPIITIDTAPSAGGEAPADSDSGDGPAARQPVLVGYGVSPQQTRRRPRKSPPGAPADGGPAAGAGSPAQPGSPAGAGAPGGAAPEANAGAAGPGRAAQTGADAAPGGGLPAGSPSGASAPPPANAGPGSGAPGPGYAAQTGAGVGGAGHGAARAVPGGAALGTGPGANAPGDAPAVGSPAVGYGPAQAGAPAAGAGLAPAGGRAGVGNGSAVQAGVPGVAGRNGAAVRGGGAVLAKPPVRKMAKDLGIDLATVAPTGAGGIVTREDVQAAAEARAAATDVPPAPQVTQAPATDVPPVAPAPQAMAPQATVPGERREPVKGVRKATAQAMVESAFTAPHVTEFVTVDVTRTVRLVERLRKDPDLAGLRVNPLLIVARALLIAIRRNPGVNAAWDEENQEIVHKDYINLGIAAATPRGLIVPNIKDAGSKSLPELSRALADLVATAKEGRTSLADMRGGTVTITNIGVFGIDAGTPILTPGESAILAFGAIREQPWVHKGKVVPRHVTTLALSFDHRLVDGELGSRVLRDVADILERPRRLLTWG</sequence>
<dbReference type="EC" id="2.3.1.-" evidence="6"/>
<dbReference type="Gene3D" id="2.40.50.100">
    <property type="match status" value="1"/>
</dbReference>
<feature type="region of interest" description="Disordered" evidence="7">
    <location>
        <begin position="84"/>
        <end position="213"/>
    </location>
</feature>
<evidence type="ECO:0000313" key="10">
    <source>
        <dbReference type="EMBL" id="MDT0307113.1"/>
    </source>
</evidence>
<evidence type="ECO:0000259" key="8">
    <source>
        <dbReference type="PROSITE" id="PS50968"/>
    </source>
</evidence>
<feature type="domain" description="Lipoyl-binding" evidence="8">
    <location>
        <begin position="8"/>
        <end position="83"/>
    </location>
</feature>
<keyword evidence="4 6" id="KW-0450">Lipoyl</keyword>
<dbReference type="InterPro" id="IPR023213">
    <property type="entry name" value="CAT-like_dom_sf"/>
</dbReference>
<dbReference type="SUPFAM" id="SSF47005">
    <property type="entry name" value="Peripheral subunit-binding domain of 2-oxo acid dehydrogenase complex"/>
    <property type="match status" value="1"/>
</dbReference>
<gene>
    <name evidence="10" type="ORF">RM780_09075</name>
</gene>
<dbReference type="PANTHER" id="PTHR43178:SF5">
    <property type="entry name" value="LIPOAMIDE ACYLTRANSFERASE COMPONENT OF BRANCHED-CHAIN ALPHA-KETO ACID DEHYDROGENASE COMPLEX, MITOCHONDRIAL"/>
    <property type="match status" value="1"/>
</dbReference>
<dbReference type="EMBL" id="JAVREN010000009">
    <property type="protein sequence ID" value="MDT0307113.1"/>
    <property type="molecule type" value="Genomic_DNA"/>
</dbReference>
<dbReference type="InterPro" id="IPR004167">
    <property type="entry name" value="PSBD"/>
</dbReference>
<dbReference type="GO" id="GO:0016746">
    <property type="term" value="F:acyltransferase activity"/>
    <property type="evidence" value="ECO:0007669"/>
    <property type="project" value="UniProtKB-KW"/>
</dbReference>
<evidence type="ECO:0000256" key="1">
    <source>
        <dbReference type="ARBA" id="ARBA00001938"/>
    </source>
</evidence>
<dbReference type="SUPFAM" id="SSF52777">
    <property type="entry name" value="CoA-dependent acyltransferases"/>
    <property type="match status" value="1"/>
</dbReference>
<dbReference type="InterPro" id="IPR000089">
    <property type="entry name" value="Biotin_lipoyl"/>
</dbReference>
<dbReference type="PROSITE" id="PS50968">
    <property type="entry name" value="BIOTINYL_LIPOYL"/>
    <property type="match status" value="1"/>
</dbReference>
<keyword evidence="11" id="KW-1185">Reference proteome</keyword>
<keyword evidence="3 6" id="KW-0808">Transferase</keyword>
<dbReference type="InterPro" id="IPR036625">
    <property type="entry name" value="E3-bd_dom_sf"/>
</dbReference>
<proteinExistence type="inferred from homology"/>
<comment type="caution">
    <text evidence="10">The sequence shown here is derived from an EMBL/GenBank/DDBJ whole genome shotgun (WGS) entry which is preliminary data.</text>
</comment>
<comment type="cofactor">
    <cofactor evidence="1 6">
        <name>(R)-lipoate</name>
        <dbReference type="ChEBI" id="CHEBI:83088"/>
    </cofactor>
</comment>
<dbReference type="Proteomes" id="UP001183388">
    <property type="component" value="Unassembled WGS sequence"/>
</dbReference>
<dbReference type="InterPro" id="IPR003016">
    <property type="entry name" value="2-oxoA_DH_lipoyl-BS"/>
</dbReference>
<organism evidence="10 11">
    <name type="scientific">Streptomyces boetiae</name>
    <dbReference type="NCBI Taxonomy" id="3075541"/>
    <lineage>
        <taxon>Bacteria</taxon>
        <taxon>Bacillati</taxon>
        <taxon>Actinomycetota</taxon>
        <taxon>Actinomycetes</taxon>
        <taxon>Kitasatosporales</taxon>
        <taxon>Streptomycetaceae</taxon>
        <taxon>Streptomyces</taxon>
    </lineage>
</organism>
<name>A0ABU2L6C4_9ACTN</name>
<dbReference type="Pfam" id="PF02817">
    <property type="entry name" value="E3_binding"/>
    <property type="match status" value="1"/>
</dbReference>
<dbReference type="SUPFAM" id="SSF51230">
    <property type="entry name" value="Single hybrid motif"/>
    <property type="match status" value="1"/>
</dbReference>
<dbReference type="PANTHER" id="PTHR43178">
    <property type="entry name" value="DIHYDROLIPOAMIDE ACETYLTRANSFERASE COMPONENT OF PYRUVATE DEHYDROGENASE COMPLEX"/>
    <property type="match status" value="1"/>
</dbReference>
<dbReference type="Pfam" id="PF00364">
    <property type="entry name" value="Biotin_lipoyl"/>
    <property type="match status" value="1"/>
</dbReference>
<evidence type="ECO:0000256" key="7">
    <source>
        <dbReference type="SAM" id="MobiDB-lite"/>
    </source>
</evidence>
<keyword evidence="5 6" id="KW-0012">Acyltransferase</keyword>
<dbReference type="InterPro" id="IPR050743">
    <property type="entry name" value="2-oxoacid_DH_E2_comp"/>
</dbReference>
<protein>
    <recommendedName>
        <fullName evidence="6">Dihydrolipoamide acetyltransferase component of pyruvate dehydrogenase complex</fullName>
        <ecNumber evidence="6">2.3.1.-</ecNumber>
    </recommendedName>
</protein>
<dbReference type="Gene3D" id="3.30.559.10">
    <property type="entry name" value="Chloramphenicol acetyltransferase-like domain"/>
    <property type="match status" value="1"/>
</dbReference>
<evidence type="ECO:0000256" key="4">
    <source>
        <dbReference type="ARBA" id="ARBA00022823"/>
    </source>
</evidence>
<accession>A0ABU2L6C4</accession>
<reference evidence="11" key="1">
    <citation type="submission" date="2023-07" db="EMBL/GenBank/DDBJ databases">
        <title>30 novel species of actinomycetes from the DSMZ collection.</title>
        <authorList>
            <person name="Nouioui I."/>
        </authorList>
    </citation>
    <scope>NUCLEOTIDE SEQUENCE [LARGE SCALE GENOMIC DNA]</scope>
    <source>
        <strain evidence="11">DSM 44917</strain>
    </source>
</reference>
<evidence type="ECO:0000259" key="9">
    <source>
        <dbReference type="PROSITE" id="PS51826"/>
    </source>
</evidence>
<evidence type="ECO:0000256" key="3">
    <source>
        <dbReference type="ARBA" id="ARBA00022679"/>
    </source>
</evidence>
<evidence type="ECO:0000256" key="2">
    <source>
        <dbReference type="ARBA" id="ARBA00007317"/>
    </source>
</evidence>
<evidence type="ECO:0000256" key="5">
    <source>
        <dbReference type="ARBA" id="ARBA00023315"/>
    </source>
</evidence>